<evidence type="ECO:0000313" key="3">
    <source>
        <dbReference type="EMBL" id="MBB6542672.1"/>
    </source>
</evidence>
<keyword evidence="1" id="KW-0472">Membrane</keyword>
<dbReference type="Proteomes" id="UP000537141">
    <property type="component" value="Unassembled WGS sequence"/>
</dbReference>
<name>A0A7X0TSY5_9GAMM</name>
<evidence type="ECO:0000313" key="4">
    <source>
        <dbReference type="Proteomes" id="UP000537141"/>
    </source>
</evidence>
<evidence type="ECO:0000259" key="2">
    <source>
        <dbReference type="Pfam" id="PF00691"/>
    </source>
</evidence>
<sequence length="585" mass="65444">MPKSTSTEQVEPQQELEQLRTLILGEDHQLVTRAIKKNARAVVSDVLTEALHDRETKDGSVNKVLLPLVQNAVEDSVTHHSDRLISSLYPLMGSLVRKSVAAFLTDFMEKTNQLLENSLTIKGLKWRFSAWRAGISFSQYIASQTFVYRVEHVFLIHHETGLLLNSVSFDNHDNSNADVISSMLSAINDFIGDSFSQSPEGMKEQLQTVTTESFTLLLKPGPNAILVAAVTGNPPQSLSHQLQITIESLHTIYANELSEFDGDNSSFDNADNLLRDCLLAEEKSTETKKKKVPWFAWLAVTLFLALIASRINLWHSLEQLKTQLNELGQQPGVIIQHINVINNDNVEINILRDPDAITVQEWLDSKKLTFTQLTLNERLYLSLDQKLIEVKAKKITAQFKKISSQWKDDILIVTGEIDSTSLDTLLDQLAKVGIINQKNLNLSGLKVTNNQEASSPVQIKQQVFQDLIGKISTIQLSFDVSSEEITATMQQTLNQLYQQFTLLNKLAEELNLNVGLIIMGSSDNSGSTKTNKNISLKRAENTANTLKQLGIADEKIFTTGLGQLDIEKVNNTSRKVMFNVIYVNK</sequence>
<dbReference type="InterPro" id="IPR006665">
    <property type="entry name" value="OmpA-like"/>
</dbReference>
<dbReference type="EMBL" id="JACHHU010000007">
    <property type="protein sequence ID" value="MBB6542672.1"/>
    <property type="molecule type" value="Genomic_DNA"/>
</dbReference>
<dbReference type="InterPro" id="IPR036737">
    <property type="entry name" value="OmpA-like_sf"/>
</dbReference>
<gene>
    <name evidence="3" type="ORF">HNQ55_001172</name>
</gene>
<accession>A0A7X0TSY5</accession>
<protein>
    <submittedName>
        <fullName evidence="3">Outer membrane protein OmpA-like peptidoglycan-associated protein</fullName>
    </submittedName>
</protein>
<feature type="domain" description="OmpA-like" evidence="2">
    <location>
        <begin position="478"/>
        <end position="565"/>
    </location>
</feature>
<evidence type="ECO:0000256" key="1">
    <source>
        <dbReference type="SAM" id="Phobius"/>
    </source>
</evidence>
<dbReference type="SUPFAM" id="SSF103088">
    <property type="entry name" value="OmpA-like"/>
    <property type="match status" value="1"/>
</dbReference>
<feature type="transmembrane region" description="Helical" evidence="1">
    <location>
        <begin position="294"/>
        <end position="313"/>
    </location>
</feature>
<organism evidence="3 4">
    <name type="scientific">Thalassotalea piscium</name>
    <dbReference type="NCBI Taxonomy" id="1230533"/>
    <lineage>
        <taxon>Bacteria</taxon>
        <taxon>Pseudomonadati</taxon>
        <taxon>Pseudomonadota</taxon>
        <taxon>Gammaproteobacteria</taxon>
        <taxon>Alteromonadales</taxon>
        <taxon>Colwelliaceae</taxon>
        <taxon>Thalassotalea</taxon>
    </lineage>
</organism>
<proteinExistence type="predicted"/>
<reference evidence="3 4" key="1">
    <citation type="submission" date="2020-08" db="EMBL/GenBank/DDBJ databases">
        <title>Genomic Encyclopedia of Type Strains, Phase IV (KMG-IV): sequencing the most valuable type-strain genomes for metagenomic binning, comparative biology and taxonomic classification.</title>
        <authorList>
            <person name="Goeker M."/>
        </authorList>
    </citation>
    <scope>NUCLEOTIDE SEQUENCE [LARGE SCALE GENOMIC DNA]</scope>
    <source>
        <strain evidence="3 4">DSM 26287</strain>
    </source>
</reference>
<dbReference type="Pfam" id="PF00691">
    <property type="entry name" value="OmpA"/>
    <property type="match status" value="1"/>
</dbReference>
<dbReference type="RefSeq" id="WP_184423491.1">
    <property type="nucleotide sequence ID" value="NZ_AP027362.1"/>
</dbReference>
<keyword evidence="4" id="KW-1185">Reference proteome</keyword>
<dbReference type="Gene3D" id="3.30.1330.60">
    <property type="entry name" value="OmpA-like domain"/>
    <property type="match status" value="1"/>
</dbReference>
<keyword evidence="1" id="KW-0812">Transmembrane</keyword>
<comment type="caution">
    <text evidence="3">The sequence shown here is derived from an EMBL/GenBank/DDBJ whole genome shotgun (WGS) entry which is preliminary data.</text>
</comment>
<keyword evidence="1" id="KW-1133">Transmembrane helix</keyword>
<dbReference type="AlphaFoldDB" id="A0A7X0TSY5"/>